<accession>A0A926D4L9</accession>
<keyword evidence="4 7" id="KW-0808">Transferase</keyword>
<reference evidence="10" key="1">
    <citation type="submission" date="2020-08" db="EMBL/GenBank/DDBJ databases">
        <title>Genome public.</title>
        <authorList>
            <person name="Liu C."/>
            <person name="Sun Q."/>
        </authorList>
    </citation>
    <scope>NUCLEOTIDE SEQUENCE</scope>
    <source>
        <strain evidence="10">NSJ-53</strain>
    </source>
</reference>
<dbReference type="HAMAP" id="MF_00607">
    <property type="entry name" value="16SrRNA_methyltr_A"/>
    <property type="match status" value="1"/>
</dbReference>
<comment type="catalytic activity">
    <reaction evidence="7">
        <text>adenosine(1518)/adenosine(1519) in 16S rRNA + 4 S-adenosyl-L-methionine = N(6)-dimethyladenosine(1518)/N(6)-dimethyladenosine(1519) in 16S rRNA + 4 S-adenosyl-L-homocysteine + 4 H(+)</text>
        <dbReference type="Rhea" id="RHEA:19609"/>
        <dbReference type="Rhea" id="RHEA-COMP:10232"/>
        <dbReference type="Rhea" id="RHEA-COMP:10233"/>
        <dbReference type="ChEBI" id="CHEBI:15378"/>
        <dbReference type="ChEBI" id="CHEBI:57856"/>
        <dbReference type="ChEBI" id="CHEBI:59789"/>
        <dbReference type="ChEBI" id="CHEBI:74411"/>
        <dbReference type="ChEBI" id="CHEBI:74493"/>
        <dbReference type="EC" id="2.1.1.182"/>
    </reaction>
</comment>
<evidence type="ECO:0000313" key="10">
    <source>
        <dbReference type="EMBL" id="MBC8530250.1"/>
    </source>
</evidence>
<protein>
    <recommendedName>
        <fullName evidence="7">Ribosomal RNA small subunit methyltransferase A</fullName>
        <ecNumber evidence="7">2.1.1.182</ecNumber>
    </recommendedName>
    <alternativeName>
        <fullName evidence="7">16S rRNA (adenine(1518)-N(6)/adenine(1519)-N(6))-dimethyltransferase</fullName>
    </alternativeName>
    <alternativeName>
        <fullName evidence="7">16S rRNA dimethyladenosine transferase</fullName>
    </alternativeName>
    <alternativeName>
        <fullName evidence="7">16S rRNA dimethylase</fullName>
    </alternativeName>
    <alternativeName>
        <fullName evidence="7">S-adenosylmethionine-6-N', N'-adenosyl(rRNA) dimethyltransferase</fullName>
    </alternativeName>
</protein>
<evidence type="ECO:0000256" key="2">
    <source>
        <dbReference type="ARBA" id="ARBA00022552"/>
    </source>
</evidence>
<feature type="binding site" evidence="7 8">
    <location>
        <position position="21"/>
    </location>
    <ligand>
        <name>S-adenosyl-L-methionine</name>
        <dbReference type="ChEBI" id="CHEBI:59789"/>
    </ligand>
</feature>
<keyword evidence="5 7" id="KW-0949">S-adenosyl-L-methionine</keyword>
<dbReference type="PANTHER" id="PTHR11727:SF7">
    <property type="entry name" value="DIMETHYLADENOSINE TRANSFERASE-RELATED"/>
    <property type="match status" value="1"/>
</dbReference>
<name>A0A926D4L9_9FIRM</name>
<dbReference type="RefSeq" id="WP_249314139.1">
    <property type="nucleotide sequence ID" value="NZ_JACRSR010000001.1"/>
</dbReference>
<keyword evidence="1 7" id="KW-0963">Cytoplasm</keyword>
<dbReference type="Gene3D" id="1.10.8.100">
    <property type="entry name" value="Ribosomal RNA adenine dimethylase-like, domain 2"/>
    <property type="match status" value="1"/>
</dbReference>
<keyword evidence="11" id="KW-1185">Reference proteome</keyword>
<evidence type="ECO:0000259" key="9">
    <source>
        <dbReference type="SMART" id="SM00650"/>
    </source>
</evidence>
<feature type="binding site" evidence="7 8">
    <location>
        <position position="118"/>
    </location>
    <ligand>
        <name>S-adenosyl-L-methionine</name>
        <dbReference type="ChEBI" id="CHEBI:59789"/>
    </ligand>
</feature>
<dbReference type="Gene3D" id="3.40.50.150">
    <property type="entry name" value="Vaccinia Virus protein VP39"/>
    <property type="match status" value="1"/>
</dbReference>
<dbReference type="SMART" id="SM00650">
    <property type="entry name" value="rADc"/>
    <property type="match status" value="1"/>
</dbReference>
<keyword evidence="3 7" id="KW-0489">Methyltransferase</keyword>
<comment type="subcellular location">
    <subcellularLocation>
        <location evidence="7">Cytoplasm</location>
    </subcellularLocation>
</comment>
<sequence>MRAQDVLRAYGVEPNKGLGQNFLTDPNLLTAIVERCGVEVGDRVLEIGPGLGTLTAVLADHAKRVVSVEIDRALKEALGAMTAGRNNVEILFGDFTKMDLDTLWREHLGGEPFKVVANLPYYVTSTIVMGLLESGLPIRTLGFMVQQEVAERMMAAPGTKAYGALSVGVQYRCEASIVMRVPRGAFLPPPKVDSAVIRLDVASSPRVAVEDEKLFFKVVKAIFAVRRKTLLNALSLGFGLPKDKLSYCIESCGFSTNVRGEQLSLSEMARLTNILRNSLA</sequence>
<dbReference type="InterPro" id="IPR023165">
    <property type="entry name" value="rRNA_Ade_diMease-like_C"/>
</dbReference>
<dbReference type="GO" id="GO:0003723">
    <property type="term" value="F:RNA binding"/>
    <property type="evidence" value="ECO:0007669"/>
    <property type="project" value="UniProtKB-UniRule"/>
</dbReference>
<dbReference type="PANTHER" id="PTHR11727">
    <property type="entry name" value="DIMETHYLADENOSINE TRANSFERASE"/>
    <property type="match status" value="1"/>
</dbReference>
<evidence type="ECO:0000256" key="3">
    <source>
        <dbReference type="ARBA" id="ARBA00022603"/>
    </source>
</evidence>
<dbReference type="Proteomes" id="UP000623172">
    <property type="component" value="Unassembled WGS sequence"/>
</dbReference>
<dbReference type="PROSITE" id="PS51689">
    <property type="entry name" value="SAM_RNA_A_N6_MT"/>
    <property type="match status" value="1"/>
</dbReference>
<feature type="binding site" evidence="7 8">
    <location>
        <position position="48"/>
    </location>
    <ligand>
        <name>S-adenosyl-L-methionine</name>
        <dbReference type="ChEBI" id="CHEBI:59789"/>
    </ligand>
</feature>
<feature type="domain" description="Ribosomal RNA adenine methylase transferase N-terminal" evidence="9">
    <location>
        <begin position="28"/>
        <end position="203"/>
    </location>
</feature>
<evidence type="ECO:0000256" key="1">
    <source>
        <dbReference type="ARBA" id="ARBA00022490"/>
    </source>
</evidence>
<feature type="binding site" evidence="7 8">
    <location>
        <position position="94"/>
    </location>
    <ligand>
        <name>S-adenosyl-L-methionine</name>
        <dbReference type="ChEBI" id="CHEBI:59789"/>
    </ligand>
</feature>
<feature type="binding site" evidence="7 8">
    <location>
        <position position="23"/>
    </location>
    <ligand>
        <name>S-adenosyl-L-methionine</name>
        <dbReference type="ChEBI" id="CHEBI:59789"/>
    </ligand>
</feature>
<dbReference type="PROSITE" id="PS01131">
    <property type="entry name" value="RRNA_A_DIMETH"/>
    <property type="match status" value="1"/>
</dbReference>
<organism evidence="10 11">
    <name type="scientific">Gehongia tenuis</name>
    <dbReference type="NCBI Taxonomy" id="2763655"/>
    <lineage>
        <taxon>Bacteria</taxon>
        <taxon>Bacillati</taxon>
        <taxon>Bacillota</taxon>
        <taxon>Clostridia</taxon>
        <taxon>Christensenellales</taxon>
        <taxon>Christensenellaceae</taxon>
        <taxon>Gehongia</taxon>
    </lineage>
</organism>
<dbReference type="CDD" id="cd02440">
    <property type="entry name" value="AdoMet_MTases"/>
    <property type="match status" value="1"/>
</dbReference>
<evidence type="ECO:0000256" key="6">
    <source>
        <dbReference type="ARBA" id="ARBA00022884"/>
    </source>
</evidence>
<keyword evidence="6 7" id="KW-0694">RNA-binding</keyword>
<dbReference type="Pfam" id="PF00398">
    <property type="entry name" value="RrnaAD"/>
    <property type="match status" value="1"/>
</dbReference>
<dbReference type="SUPFAM" id="SSF53335">
    <property type="entry name" value="S-adenosyl-L-methionine-dependent methyltransferases"/>
    <property type="match status" value="1"/>
</dbReference>
<keyword evidence="2 7" id="KW-0698">rRNA processing</keyword>
<comment type="similarity">
    <text evidence="7">Belongs to the class I-like SAM-binding methyltransferase superfamily. rRNA adenine N(6)-methyltransferase family. RsmA subfamily.</text>
</comment>
<dbReference type="InterPro" id="IPR011530">
    <property type="entry name" value="rRNA_adenine_dimethylase"/>
</dbReference>
<evidence type="ECO:0000256" key="8">
    <source>
        <dbReference type="PROSITE-ProRule" id="PRU01026"/>
    </source>
</evidence>
<comment type="function">
    <text evidence="7">Specifically dimethylates two adjacent adenosines (A1518 and A1519) in the loop of a conserved hairpin near the 3'-end of 16S rRNA in the 30S particle. May play a critical role in biogenesis of 30S subunits.</text>
</comment>
<dbReference type="FunFam" id="3.40.50.150:FF:000023">
    <property type="entry name" value="Ribosomal RNA small subunit methyltransferase A"/>
    <property type="match status" value="1"/>
</dbReference>
<proteinExistence type="inferred from homology"/>
<dbReference type="InterPro" id="IPR029063">
    <property type="entry name" value="SAM-dependent_MTases_sf"/>
</dbReference>
<dbReference type="InterPro" id="IPR020596">
    <property type="entry name" value="rRNA_Ade_Mease_Trfase_CS"/>
</dbReference>
<comment type="caution">
    <text evidence="10">The sequence shown here is derived from an EMBL/GenBank/DDBJ whole genome shotgun (WGS) entry which is preliminary data.</text>
</comment>
<dbReference type="NCBIfam" id="TIGR00755">
    <property type="entry name" value="ksgA"/>
    <property type="match status" value="1"/>
</dbReference>
<dbReference type="EMBL" id="JACRSR010000001">
    <property type="protein sequence ID" value="MBC8530250.1"/>
    <property type="molecule type" value="Genomic_DNA"/>
</dbReference>
<evidence type="ECO:0000256" key="7">
    <source>
        <dbReference type="HAMAP-Rule" id="MF_00607"/>
    </source>
</evidence>
<dbReference type="InterPro" id="IPR001737">
    <property type="entry name" value="KsgA/Erm"/>
</dbReference>
<gene>
    <name evidence="7 10" type="primary">rsmA</name>
    <name evidence="7" type="synonym">ksgA</name>
    <name evidence="10" type="ORF">H8696_00115</name>
</gene>
<dbReference type="EC" id="2.1.1.182" evidence="7"/>
<evidence type="ECO:0000256" key="4">
    <source>
        <dbReference type="ARBA" id="ARBA00022679"/>
    </source>
</evidence>
<dbReference type="InterPro" id="IPR020598">
    <property type="entry name" value="rRNA_Ade_methylase_Trfase_N"/>
</dbReference>
<evidence type="ECO:0000313" key="11">
    <source>
        <dbReference type="Proteomes" id="UP000623172"/>
    </source>
</evidence>
<dbReference type="AlphaFoldDB" id="A0A926D4L9"/>
<dbReference type="GO" id="GO:0005829">
    <property type="term" value="C:cytosol"/>
    <property type="evidence" value="ECO:0007669"/>
    <property type="project" value="TreeGrafter"/>
</dbReference>
<evidence type="ECO:0000256" key="5">
    <source>
        <dbReference type="ARBA" id="ARBA00022691"/>
    </source>
</evidence>
<feature type="binding site" evidence="7 8">
    <location>
        <position position="69"/>
    </location>
    <ligand>
        <name>S-adenosyl-L-methionine</name>
        <dbReference type="ChEBI" id="CHEBI:59789"/>
    </ligand>
</feature>
<dbReference type="GO" id="GO:0052908">
    <property type="term" value="F:16S rRNA (adenine(1518)-N(6)/adenine(1519)-N(6))-dimethyltransferase activity"/>
    <property type="evidence" value="ECO:0007669"/>
    <property type="project" value="UniProtKB-EC"/>
</dbReference>